<feature type="region of interest" description="Disordered" evidence="1">
    <location>
        <begin position="1"/>
        <end position="25"/>
    </location>
</feature>
<keyword evidence="2" id="KW-1133">Transmembrane helix</keyword>
<keyword evidence="4" id="KW-1185">Reference proteome</keyword>
<organism evidence="3 4">
    <name type="scientific">Pyrenophora seminiperda CCB06</name>
    <dbReference type="NCBI Taxonomy" id="1302712"/>
    <lineage>
        <taxon>Eukaryota</taxon>
        <taxon>Fungi</taxon>
        <taxon>Dikarya</taxon>
        <taxon>Ascomycota</taxon>
        <taxon>Pezizomycotina</taxon>
        <taxon>Dothideomycetes</taxon>
        <taxon>Pleosporomycetidae</taxon>
        <taxon>Pleosporales</taxon>
        <taxon>Pleosporineae</taxon>
        <taxon>Pleosporaceae</taxon>
        <taxon>Pyrenophora</taxon>
    </lineage>
</organism>
<protein>
    <submittedName>
        <fullName evidence="3">2-dehydropantoate 2-reductase</fullName>
    </submittedName>
</protein>
<dbReference type="OrthoDB" id="3695146at2759"/>
<dbReference type="EMBL" id="KE747818">
    <property type="protein sequence ID" value="RMZ69602.1"/>
    <property type="molecule type" value="Genomic_DNA"/>
</dbReference>
<dbReference type="AlphaFoldDB" id="A0A3M7M550"/>
<keyword evidence="2" id="KW-0472">Membrane</keyword>
<evidence type="ECO:0000313" key="4">
    <source>
        <dbReference type="Proteomes" id="UP000265663"/>
    </source>
</evidence>
<proteinExistence type="predicted"/>
<evidence type="ECO:0000256" key="1">
    <source>
        <dbReference type="SAM" id="MobiDB-lite"/>
    </source>
</evidence>
<feature type="region of interest" description="Disordered" evidence="1">
    <location>
        <begin position="90"/>
        <end position="129"/>
    </location>
</feature>
<feature type="compositionally biased region" description="Polar residues" evidence="1">
    <location>
        <begin position="1"/>
        <end position="11"/>
    </location>
</feature>
<evidence type="ECO:0000313" key="3">
    <source>
        <dbReference type="EMBL" id="RMZ69602.1"/>
    </source>
</evidence>
<evidence type="ECO:0000256" key="2">
    <source>
        <dbReference type="SAM" id="Phobius"/>
    </source>
</evidence>
<name>A0A3M7M550_9PLEO</name>
<dbReference type="Proteomes" id="UP000265663">
    <property type="component" value="Unassembled WGS sequence"/>
</dbReference>
<gene>
    <name evidence="3" type="ORF">GMOD_00006435</name>
</gene>
<feature type="compositionally biased region" description="Basic and acidic residues" evidence="1">
    <location>
        <begin position="108"/>
        <end position="121"/>
    </location>
</feature>
<keyword evidence="2" id="KW-0812">Transmembrane</keyword>
<feature type="transmembrane region" description="Helical" evidence="2">
    <location>
        <begin position="33"/>
        <end position="51"/>
    </location>
</feature>
<reference evidence="3 4" key="1">
    <citation type="journal article" date="2014" name="PLoS ONE">
        <title>De novo Genome Assembly of the Fungal Plant Pathogen Pyrenophora semeniperda.</title>
        <authorList>
            <person name="Soliai M.M."/>
            <person name="Meyer S.E."/>
            <person name="Udall J.A."/>
            <person name="Elzinga D.E."/>
            <person name="Hermansen R.A."/>
            <person name="Bodily P.M."/>
            <person name="Hart A.A."/>
            <person name="Coleman C.E."/>
        </authorList>
    </citation>
    <scope>NUCLEOTIDE SEQUENCE [LARGE SCALE GENOMIC DNA]</scope>
    <source>
        <strain evidence="3 4">CCB06</strain>
        <tissue evidence="3">Mycelium</tissue>
    </source>
</reference>
<accession>A0A3M7M550</accession>
<sequence>MSTSPNKQNGAATLPTPQALASARDTRNSKKKIPALLIIITLYFIFLYHSLHSIKAIDTVMEYFQNVPAYLAVSLVVFLHIKFLQFSKKNSRNPKGSARGRPSSSKQAAKDKPVRAKKEEVVEPDTPTPEMRPSYYEPFPFKHFQATGESFAKHNFDEPVTGPTVPRPTYPRRESFHFEAAYLPKQGKKTSTVEAPCRPEGTELAIKESVVPVVPVVVDKPAYKASEQLPLPTTPPTYTPVAPVVVDKPAHKAVEQLPLPALAPTYTPKVVGQLPLPALAPTYTPVAPVVVEKPAYKALGQLPLPALAPMYTPKAVEQRPLPALAPTYTPVAPAVPTSLSTEVIQGPVASAPGPVIIQVGLPVVRPSAMDMQIGLLDHLAGQEYQLQQGMEALFAAFTMNGAYDGPAELILALMEEAKANLLPLFPTGLTGLNPDRLIWKNALITFWEAVRPYGYDFQHHTDENLRVFLVVYHEFVCWMGLGDYLLPFVVTAPPAPEPTPYLPQLPLQTPIQHPTTAVSFQAPSWEAQEVSRPAPAFSLPTQGHSIQQPQAAHAPSALLNFDDNDWLSQPDDILKELTWESFAWPSPEQGRYTIWSFSTMGLMDLPSWGDPSVLTPNIVKGAFEQVAPMFKRACVVLRLQLRDCARPSKEKLGATPLFEEILALLQAAKQMTDDCEKVISWNLLNEWHLACLFFRDALVKDVPVWKELSNYHKTDKRRAVKNIWKDMKIEWIGDNDD</sequence>